<accession>A0AAW1XTP7</accession>
<keyword evidence="2" id="KW-0732">Signal</keyword>
<evidence type="ECO:0000313" key="3">
    <source>
        <dbReference type="EMBL" id="KAK9939475.1"/>
    </source>
</evidence>
<evidence type="ECO:0000313" key="4">
    <source>
        <dbReference type="Proteomes" id="UP001457282"/>
    </source>
</evidence>
<keyword evidence="4" id="KW-1185">Reference proteome</keyword>
<dbReference type="AlphaFoldDB" id="A0AAW1XTP7"/>
<evidence type="ECO:0000256" key="2">
    <source>
        <dbReference type="SAM" id="SignalP"/>
    </source>
</evidence>
<feature type="signal peptide" evidence="2">
    <location>
        <begin position="1"/>
        <end position="18"/>
    </location>
</feature>
<name>A0AAW1XTP7_RUBAR</name>
<reference evidence="3 4" key="1">
    <citation type="journal article" date="2023" name="G3 (Bethesda)">
        <title>A chromosome-length genome assembly and annotation of blackberry (Rubus argutus, cv. 'Hillquist').</title>
        <authorList>
            <person name="Bruna T."/>
            <person name="Aryal R."/>
            <person name="Dudchenko O."/>
            <person name="Sargent D.J."/>
            <person name="Mead D."/>
            <person name="Buti M."/>
            <person name="Cavallini A."/>
            <person name="Hytonen T."/>
            <person name="Andres J."/>
            <person name="Pham M."/>
            <person name="Weisz D."/>
            <person name="Mascagni F."/>
            <person name="Usai G."/>
            <person name="Natali L."/>
            <person name="Bassil N."/>
            <person name="Fernandez G.E."/>
            <person name="Lomsadze A."/>
            <person name="Armour M."/>
            <person name="Olukolu B."/>
            <person name="Poorten T."/>
            <person name="Britton C."/>
            <person name="Davik J."/>
            <person name="Ashrafi H."/>
            <person name="Aiden E.L."/>
            <person name="Borodovsky M."/>
            <person name="Worthington M."/>
        </authorList>
    </citation>
    <scope>NUCLEOTIDE SEQUENCE [LARGE SCALE GENOMIC DNA]</scope>
    <source>
        <strain evidence="3">PI 553951</strain>
    </source>
</reference>
<gene>
    <name evidence="3" type="ORF">M0R45_016170</name>
</gene>
<dbReference type="EMBL" id="JBEDUW010000003">
    <property type="protein sequence ID" value="KAK9939475.1"/>
    <property type="molecule type" value="Genomic_DNA"/>
</dbReference>
<feature type="region of interest" description="Disordered" evidence="1">
    <location>
        <begin position="42"/>
        <end position="63"/>
    </location>
</feature>
<sequence length="114" mass="11748">MPCPVLSVLINTIAAVPAAQPEASPSPRDIIAAVPVLSFPPAPSCSAAPPSAPSSQGPIQGEPVLNPVLPVATLSPATCHRRILHRHQPASLRRIQPTTLPHLTGVVSQVSTII</sequence>
<evidence type="ECO:0000256" key="1">
    <source>
        <dbReference type="SAM" id="MobiDB-lite"/>
    </source>
</evidence>
<dbReference type="Proteomes" id="UP001457282">
    <property type="component" value="Unassembled WGS sequence"/>
</dbReference>
<comment type="caution">
    <text evidence="3">The sequence shown here is derived from an EMBL/GenBank/DDBJ whole genome shotgun (WGS) entry which is preliminary data.</text>
</comment>
<feature type="compositionally biased region" description="Low complexity" evidence="1">
    <location>
        <begin position="44"/>
        <end position="55"/>
    </location>
</feature>
<feature type="chain" id="PRO_5043990973" evidence="2">
    <location>
        <begin position="19"/>
        <end position="114"/>
    </location>
</feature>
<organism evidence="3 4">
    <name type="scientific">Rubus argutus</name>
    <name type="common">Southern blackberry</name>
    <dbReference type="NCBI Taxonomy" id="59490"/>
    <lineage>
        <taxon>Eukaryota</taxon>
        <taxon>Viridiplantae</taxon>
        <taxon>Streptophyta</taxon>
        <taxon>Embryophyta</taxon>
        <taxon>Tracheophyta</taxon>
        <taxon>Spermatophyta</taxon>
        <taxon>Magnoliopsida</taxon>
        <taxon>eudicotyledons</taxon>
        <taxon>Gunneridae</taxon>
        <taxon>Pentapetalae</taxon>
        <taxon>rosids</taxon>
        <taxon>fabids</taxon>
        <taxon>Rosales</taxon>
        <taxon>Rosaceae</taxon>
        <taxon>Rosoideae</taxon>
        <taxon>Rosoideae incertae sedis</taxon>
        <taxon>Rubus</taxon>
    </lineage>
</organism>
<proteinExistence type="predicted"/>
<protein>
    <submittedName>
        <fullName evidence="3">Uncharacterized protein</fullName>
    </submittedName>
</protein>